<dbReference type="GO" id="GO:0010945">
    <property type="term" value="F:coenzyme A diphosphatase activity"/>
    <property type="evidence" value="ECO:0007669"/>
    <property type="project" value="InterPro"/>
</dbReference>
<gene>
    <name evidence="10" type="ORF">EMPS_07153</name>
</gene>
<comment type="cofactor">
    <cofactor evidence="1">
        <name>Mn(2+)</name>
        <dbReference type="ChEBI" id="CHEBI:29035"/>
    </cofactor>
</comment>
<dbReference type="Proteomes" id="UP000827284">
    <property type="component" value="Unassembled WGS sequence"/>
</dbReference>
<dbReference type="InterPro" id="IPR000086">
    <property type="entry name" value="NUDIX_hydrolase_dom"/>
</dbReference>
<keyword evidence="5" id="KW-0378">Hydrolase</keyword>
<dbReference type="GO" id="GO:0009132">
    <property type="term" value="P:nucleoside diphosphate metabolic process"/>
    <property type="evidence" value="ECO:0007669"/>
    <property type="project" value="InterPro"/>
</dbReference>
<reference evidence="10" key="1">
    <citation type="submission" date="2021-11" db="EMBL/GenBank/DDBJ databases">
        <authorList>
            <person name="Herlambang A."/>
            <person name="Guo Y."/>
            <person name="Takashima Y."/>
            <person name="Nishizawa T."/>
        </authorList>
    </citation>
    <scope>NUCLEOTIDE SEQUENCE</scope>
    <source>
        <strain evidence="10">E1425</strain>
    </source>
</reference>
<dbReference type="PROSITE" id="PS51462">
    <property type="entry name" value="NUDIX"/>
    <property type="match status" value="1"/>
</dbReference>
<name>A0A9P3HDZ6_9FUNG</name>
<dbReference type="PANTHER" id="PTHR12992:SF11">
    <property type="entry name" value="MITOCHONDRIAL COENZYME A DIPHOSPHATASE NUDT8"/>
    <property type="match status" value="1"/>
</dbReference>
<evidence type="ECO:0000256" key="2">
    <source>
        <dbReference type="ARBA" id="ARBA00001946"/>
    </source>
</evidence>
<proteinExistence type="inferred from homology"/>
<sequence length="436" mass="49379">MSSFLLPTTCRCPQRSMLSHFVTPPTAASSITSRNGLRSTRVTTTTTATRSRSSIVSQQHHSQQQQQPQTQDCKESSLSSSAASSVSFASQPFLLSATNNHSDTKIFAPQYQQHVPLPLEYRFQLPYQPPPVPQPSKAYLEQLFEEQQQRLQVYPSHQQRVRRQPSLKHASYASRTIPPMMKTPPVSPPTALDTIMRMKLDKPFLDLAKKRLARVTAHDSDEEPSHHFEYCKDKPLREAAVFMPLCIVKGVPSVLFTMRSSRLRNHRGECSFPGGKRDKSDPSLLFTALREMQEEIFIAPSEVEILGEYTPMPNKDCTMRVQPIIGLLKAPIEDVEKDIRFNTDEVQKVFTIPIQDLLDDKKREGNMVRFRDSKYMYPVFQTGDKDDGCIVWGLTAFILDGVLRRMYEVGPKGALVVPEGMDVKRYRPPSAPSPVV</sequence>
<evidence type="ECO:0000256" key="1">
    <source>
        <dbReference type="ARBA" id="ARBA00001936"/>
    </source>
</evidence>
<dbReference type="AlphaFoldDB" id="A0A9P3HDZ6"/>
<reference evidence="10" key="2">
    <citation type="journal article" date="2022" name="Microbiol. Resour. Announc.">
        <title>Whole-Genome Sequence of Entomortierella parvispora E1425, a Mucoromycotan Fungus Associated with Burkholderiaceae-Related Endosymbiotic Bacteria.</title>
        <authorList>
            <person name="Herlambang A."/>
            <person name="Guo Y."/>
            <person name="Takashima Y."/>
            <person name="Narisawa K."/>
            <person name="Ohta H."/>
            <person name="Nishizawa T."/>
        </authorList>
    </citation>
    <scope>NUCLEOTIDE SEQUENCE</scope>
    <source>
        <strain evidence="10">E1425</strain>
    </source>
</reference>
<organism evidence="10 11">
    <name type="scientific">Entomortierella parvispora</name>
    <dbReference type="NCBI Taxonomy" id="205924"/>
    <lineage>
        <taxon>Eukaryota</taxon>
        <taxon>Fungi</taxon>
        <taxon>Fungi incertae sedis</taxon>
        <taxon>Mucoromycota</taxon>
        <taxon>Mortierellomycotina</taxon>
        <taxon>Mortierellomycetes</taxon>
        <taxon>Mortierellales</taxon>
        <taxon>Mortierellaceae</taxon>
        <taxon>Entomortierella</taxon>
    </lineage>
</organism>
<keyword evidence="4" id="KW-0479">Metal-binding</keyword>
<feature type="compositionally biased region" description="Polar residues" evidence="8">
    <location>
        <begin position="26"/>
        <end position="37"/>
    </location>
</feature>
<dbReference type="InterPro" id="IPR015797">
    <property type="entry name" value="NUDIX_hydrolase-like_dom_sf"/>
</dbReference>
<dbReference type="CDD" id="cd03426">
    <property type="entry name" value="NUDIX_CoAse_Nudt7"/>
    <property type="match status" value="1"/>
</dbReference>
<feature type="compositionally biased region" description="Low complexity" evidence="8">
    <location>
        <begin position="38"/>
        <end position="78"/>
    </location>
</feature>
<evidence type="ECO:0000313" key="11">
    <source>
        <dbReference type="Proteomes" id="UP000827284"/>
    </source>
</evidence>
<evidence type="ECO:0000256" key="7">
    <source>
        <dbReference type="ARBA" id="ARBA00023211"/>
    </source>
</evidence>
<dbReference type="GO" id="GO:0030145">
    <property type="term" value="F:manganese ion binding"/>
    <property type="evidence" value="ECO:0007669"/>
    <property type="project" value="InterPro"/>
</dbReference>
<evidence type="ECO:0000259" key="9">
    <source>
        <dbReference type="PROSITE" id="PS51462"/>
    </source>
</evidence>
<accession>A0A9P3HDZ6</accession>
<dbReference type="GO" id="GO:0000287">
    <property type="term" value="F:magnesium ion binding"/>
    <property type="evidence" value="ECO:0007669"/>
    <property type="project" value="InterPro"/>
</dbReference>
<dbReference type="OrthoDB" id="206213at2759"/>
<evidence type="ECO:0000256" key="8">
    <source>
        <dbReference type="SAM" id="MobiDB-lite"/>
    </source>
</evidence>
<dbReference type="SUPFAM" id="SSF55811">
    <property type="entry name" value="Nudix"/>
    <property type="match status" value="1"/>
</dbReference>
<comment type="cofactor">
    <cofactor evidence="2">
        <name>Mg(2+)</name>
        <dbReference type="ChEBI" id="CHEBI:18420"/>
    </cofactor>
</comment>
<dbReference type="InterPro" id="IPR045121">
    <property type="entry name" value="CoAse"/>
</dbReference>
<comment type="caution">
    <text evidence="10">The sequence shown here is derived from an EMBL/GenBank/DDBJ whole genome shotgun (WGS) entry which is preliminary data.</text>
</comment>
<evidence type="ECO:0000256" key="6">
    <source>
        <dbReference type="ARBA" id="ARBA00022842"/>
    </source>
</evidence>
<protein>
    <submittedName>
        <fullName evidence="10">Nudix motif 8</fullName>
    </submittedName>
</protein>
<feature type="region of interest" description="Disordered" evidence="8">
    <location>
        <begin position="25"/>
        <end position="78"/>
    </location>
</feature>
<evidence type="ECO:0000256" key="3">
    <source>
        <dbReference type="ARBA" id="ARBA00006506"/>
    </source>
</evidence>
<dbReference type="PROSITE" id="PS01293">
    <property type="entry name" value="NUDIX_COA"/>
    <property type="match status" value="1"/>
</dbReference>
<keyword evidence="7" id="KW-0464">Manganese</keyword>
<dbReference type="InterPro" id="IPR000059">
    <property type="entry name" value="NUDIX_hydrolase_NudL_CS"/>
</dbReference>
<evidence type="ECO:0000256" key="5">
    <source>
        <dbReference type="ARBA" id="ARBA00022801"/>
    </source>
</evidence>
<dbReference type="Gene3D" id="3.90.79.10">
    <property type="entry name" value="Nucleoside Triphosphate Pyrophosphohydrolase"/>
    <property type="match status" value="1"/>
</dbReference>
<comment type="similarity">
    <text evidence="3">Belongs to the Nudix hydrolase family. PCD1 subfamily.</text>
</comment>
<evidence type="ECO:0000256" key="4">
    <source>
        <dbReference type="ARBA" id="ARBA00022723"/>
    </source>
</evidence>
<dbReference type="Pfam" id="PF00293">
    <property type="entry name" value="NUDIX"/>
    <property type="match status" value="1"/>
</dbReference>
<feature type="domain" description="Nudix hydrolase" evidence="9">
    <location>
        <begin position="235"/>
        <end position="381"/>
    </location>
</feature>
<dbReference type="PANTHER" id="PTHR12992">
    <property type="entry name" value="NUDIX HYDROLASE"/>
    <property type="match status" value="1"/>
</dbReference>
<keyword evidence="6" id="KW-0460">Magnesium</keyword>
<keyword evidence="11" id="KW-1185">Reference proteome</keyword>
<evidence type="ECO:0000313" key="10">
    <source>
        <dbReference type="EMBL" id="GJJ74795.1"/>
    </source>
</evidence>
<dbReference type="EMBL" id="BQFW01000009">
    <property type="protein sequence ID" value="GJJ74795.1"/>
    <property type="molecule type" value="Genomic_DNA"/>
</dbReference>